<dbReference type="SUPFAM" id="SSF50443">
    <property type="entry name" value="FucI/AraA C-terminal domain-like"/>
    <property type="match status" value="1"/>
</dbReference>
<evidence type="ECO:0000259" key="3">
    <source>
        <dbReference type="Pfam" id="PF02952"/>
    </source>
</evidence>
<evidence type="ECO:0000256" key="1">
    <source>
        <dbReference type="ARBA" id="ARBA00023235"/>
    </source>
</evidence>
<name>A0ABQ1NUX8_9BACI</name>
<dbReference type="InterPro" id="IPR015888">
    <property type="entry name" value="Fuc_isomerase_C"/>
</dbReference>
<evidence type="ECO:0000313" key="4">
    <source>
        <dbReference type="EMBL" id="GGC85284.1"/>
    </source>
</evidence>
<protein>
    <submittedName>
        <fullName evidence="4">Fucose isomerase</fullName>
    </submittedName>
</protein>
<keyword evidence="2" id="KW-0119">Carbohydrate metabolism</keyword>
<dbReference type="Proteomes" id="UP000619534">
    <property type="component" value="Unassembled WGS sequence"/>
</dbReference>
<organism evidence="4 5">
    <name type="scientific">Thalassobacillus devorans</name>
    <dbReference type="NCBI Taxonomy" id="279813"/>
    <lineage>
        <taxon>Bacteria</taxon>
        <taxon>Bacillati</taxon>
        <taxon>Bacillota</taxon>
        <taxon>Bacilli</taxon>
        <taxon>Bacillales</taxon>
        <taxon>Bacillaceae</taxon>
        <taxon>Thalassobacillus</taxon>
    </lineage>
</organism>
<proteinExistence type="predicted"/>
<evidence type="ECO:0000256" key="2">
    <source>
        <dbReference type="ARBA" id="ARBA00023277"/>
    </source>
</evidence>
<keyword evidence="5" id="KW-1185">Reference proteome</keyword>
<keyword evidence="1 4" id="KW-0413">Isomerase</keyword>
<dbReference type="PANTHER" id="PTHR36120">
    <property type="entry name" value="FUCOSE ISOMERASE"/>
    <property type="match status" value="1"/>
</dbReference>
<dbReference type="Pfam" id="PF02952">
    <property type="entry name" value="Fucose_iso_C"/>
    <property type="match status" value="1"/>
</dbReference>
<sequence>MNSSSVLYLPIGRPTFDMEAAEEYYEQSKSLLSELAKECVEPGEIITSPEALEEYLSDIHHVDVDIIIYQSVTFADAQFVKLIQQKRNEPFIVWSVREPSVGGRLRLNSLTGGNSTCHSLKNAGRHYRFLLGNPDETNVSDKLSLYLQTEALVKELSGFTIGVVGEHQPGFYFSDANDEQLRELLGIQIHRLSLEEAFAKAKEMPEEKWSKELALAQEKVMHLNEEDPTVTNFSRFSSYMRTQIRENNLNALAIRCWPEFFNELGAAACSTLSHFTEEGVVSSCEADIHGAISMHILQSYTGGPPYLGDLVHVNEENNSVTFWHCGAAAYSLANERTGAVPGVHPNRKLGFTMEFGLKAGDVTISRLSHVDGEYRLFVMTGKALDTPQQFNGTSVEVQLEEDCMKVLNDLMGDGLEPHYAVGYGQVKEDIIDLAHRLGIETIVYS</sequence>
<feature type="domain" description="L-fucose isomerase C-terminal" evidence="3">
    <location>
        <begin position="357"/>
        <end position="442"/>
    </location>
</feature>
<dbReference type="PANTHER" id="PTHR36120:SF1">
    <property type="entry name" value="L-FUCOSE ISOMERASE C-TERMINAL DOMAIN-CONTAINING PROTEIN"/>
    <property type="match status" value="1"/>
</dbReference>
<comment type="caution">
    <text evidence="4">The sequence shown here is derived from an EMBL/GenBank/DDBJ whole genome shotgun (WGS) entry which is preliminary data.</text>
</comment>
<dbReference type="InterPro" id="IPR004216">
    <property type="entry name" value="Fuc/Ara_isomerase_C"/>
</dbReference>
<accession>A0ABQ1NUX8</accession>
<evidence type="ECO:0000313" key="5">
    <source>
        <dbReference type="Proteomes" id="UP000619534"/>
    </source>
</evidence>
<dbReference type="GO" id="GO:0016853">
    <property type="term" value="F:isomerase activity"/>
    <property type="evidence" value="ECO:0007669"/>
    <property type="project" value="UniProtKB-KW"/>
</dbReference>
<reference evidence="5" key="1">
    <citation type="journal article" date="2019" name="Int. J. Syst. Evol. Microbiol.">
        <title>The Global Catalogue of Microorganisms (GCM) 10K type strain sequencing project: providing services to taxonomists for standard genome sequencing and annotation.</title>
        <authorList>
            <consortium name="The Broad Institute Genomics Platform"/>
            <consortium name="The Broad Institute Genome Sequencing Center for Infectious Disease"/>
            <person name="Wu L."/>
            <person name="Ma J."/>
        </authorList>
    </citation>
    <scope>NUCLEOTIDE SEQUENCE [LARGE SCALE GENOMIC DNA]</scope>
    <source>
        <strain evidence="5">CCM 7282</strain>
    </source>
</reference>
<gene>
    <name evidence="4" type="ORF">GCM10007216_14980</name>
</gene>
<dbReference type="SUPFAM" id="SSF53743">
    <property type="entry name" value="FucI/AraA N-terminal and middle domains"/>
    <property type="match status" value="1"/>
</dbReference>
<dbReference type="InterPro" id="IPR009015">
    <property type="entry name" value="Fucose_isomerase_N/cen_sf"/>
</dbReference>
<dbReference type="EMBL" id="BMCJ01000002">
    <property type="protein sequence ID" value="GGC85284.1"/>
    <property type="molecule type" value="Genomic_DNA"/>
</dbReference>
<dbReference type="RefSeq" id="WP_062442228.1">
    <property type="nucleotide sequence ID" value="NZ_BMCJ01000002.1"/>
</dbReference>